<dbReference type="CDD" id="cd06558">
    <property type="entry name" value="crotonase-like"/>
    <property type="match status" value="1"/>
</dbReference>
<dbReference type="InterPro" id="IPR008927">
    <property type="entry name" value="6-PGluconate_DH-like_C_sf"/>
</dbReference>
<dbReference type="RefSeq" id="WP_091068405.1">
    <property type="nucleotide sequence ID" value="NZ_FMDM01000012.1"/>
</dbReference>
<dbReference type="InterPro" id="IPR013328">
    <property type="entry name" value="6PGD_dom2"/>
</dbReference>
<dbReference type="Proteomes" id="UP000199360">
    <property type="component" value="Unassembled WGS sequence"/>
</dbReference>
<dbReference type="GO" id="GO:0006635">
    <property type="term" value="P:fatty acid beta-oxidation"/>
    <property type="evidence" value="ECO:0007669"/>
    <property type="project" value="TreeGrafter"/>
</dbReference>
<organism evidence="1 2">
    <name type="scientific">Micromonospora humi</name>
    <dbReference type="NCBI Taxonomy" id="745366"/>
    <lineage>
        <taxon>Bacteria</taxon>
        <taxon>Bacillati</taxon>
        <taxon>Actinomycetota</taxon>
        <taxon>Actinomycetes</taxon>
        <taxon>Micromonosporales</taxon>
        <taxon>Micromonosporaceae</taxon>
        <taxon>Micromonospora</taxon>
    </lineage>
</organism>
<dbReference type="AlphaFoldDB" id="A0A1C5JQB2"/>
<dbReference type="SUPFAM" id="SSF48179">
    <property type="entry name" value="6-phosphogluconate dehydrogenase C-terminal domain-like"/>
    <property type="match status" value="1"/>
</dbReference>
<sequence length="433" mass="45169">MTNIQQSGSVRWEWDAEGVVTVTLDDPGRTANMLNRRHHDGLRACLDDLDAHRDRLRGMVLTSAKRSFVAGPEFEPGEITPEEAASTYDLLVPLRDQARRLETLGRPVAAALNGSALGGGFELALACHHRVGPDDPSVVWSLAETGMGIMPGGGGTVRVTRMAGITATVLDIVGPGTAFHPRAALAAGLVDELADDVVAAARAWVLAQPAGPFIQRWERPGYRIPGGTAEPPGLAEEVRRRSEGSPVRALRAVLDVAVRSAGAPPDEAFEIETAAFRTLLGAPEIPALSHLFFAMRRVAGTATPAYPVATTAGVHEFPQRVAHPLAAVFFAPDAPVVEIAGDAPARMADEVRARGGIPVVTSDGTTSFVQALLDAGPDPAEMAAAARRALDAGLVVDPAGADVASVLAAGFPPWTGGVLHHLAAPGVSDEGRH</sequence>
<dbReference type="OrthoDB" id="3229174at2"/>
<keyword evidence="2" id="KW-1185">Reference proteome</keyword>
<dbReference type="PANTHER" id="PTHR43612">
    <property type="entry name" value="TRIFUNCTIONAL ENZYME SUBUNIT ALPHA"/>
    <property type="match status" value="1"/>
</dbReference>
<proteinExistence type="predicted"/>
<accession>A0A1C5JQB2</accession>
<dbReference type="GO" id="GO:0016509">
    <property type="term" value="F:long-chain (3S)-3-hydroxyacyl-CoA dehydrogenase (NAD+) activity"/>
    <property type="evidence" value="ECO:0007669"/>
    <property type="project" value="TreeGrafter"/>
</dbReference>
<dbReference type="GO" id="GO:0004300">
    <property type="term" value="F:enoyl-CoA hydratase activity"/>
    <property type="evidence" value="ECO:0007669"/>
    <property type="project" value="TreeGrafter"/>
</dbReference>
<protein>
    <submittedName>
        <fullName evidence="1">3-hydroxyacyl-CoA dehydrogenase / enoyl-CoA hydratase / 3-hydroxybutyryl-CoA epimerase</fullName>
    </submittedName>
</protein>
<name>A0A1C5JQB2_9ACTN</name>
<dbReference type="SUPFAM" id="SSF52096">
    <property type="entry name" value="ClpP/crotonase"/>
    <property type="match status" value="1"/>
</dbReference>
<evidence type="ECO:0000313" key="2">
    <source>
        <dbReference type="Proteomes" id="UP000199360"/>
    </source>
</evidence>
<dbReference type="InterPro" id="IPR029045">
    <property type="entry name" value="ClpP/crotonase-like_dom_sf"/>
</dbReference>
<dbReference type="InterPro" id="IPR001753">
    <property type="entry name" value="Enoyl-CoA_hydra/iso"/>
</dbReference>
<dbReference type="STRING" id="745366.GA0070213_112259"/>
<reference evidence="2" key="1">
    <citation type="submission" date="2016-06" db="EMBL/GenBank/DDBJ databases">
        <authorList>
            <person name="Varghese N."/>
            <person name="Submissions Spin"/>
        </authorList>
    </citation>
    <scope>NUCLEOTIDE SEQUENCE [LARGE SCALE GENOMIC DNA]</scope>
    <source>
        <strain evidence="2">DSM 45647</strain>
    </source>
</reference>
<dbReference type="PANTHER" id="PTHR43612:SF3">
    <property type="entry name" value="TRIFUNCTIONAL ENZYME SUBUNIT ALPHA, MITOCHONDRIAL"/>
    <property type="match status" value="1"/>
</dbReference>
<dbReference type="EMBL" id="FMDM01000012">
    <property type="protein sequence ID" value="SCG72775.1"/>
    <property type="molecule type" value="Genomic_DNA"/>
</dbReference>
<gene>
    <name evidence="1" type="ORF">GA0070213_112259</name>
</gene>
<evidence type="ECO:0000313" key="1">
    <source>
        <dbReference type="EMBL" id="SCG72775.1"/>
    </source>
</evidence>
<dbReference type="Pfam" id="PF00378">
    <property type="entry name" value="ECH_1"/>
    <property type="match status" value="1"/>
</dbReference>
<dbReference type="Gene3D" id="3.90.226.10">
    <property type="entry name" value="2-enoyl-CoA Hydratase, Chain A, domain 1"/>
    <property type="match status" value="1"/>
</dbReference>
<dbReference type="InterPro" id="IPR050136">
    <property type="entry name" value="FA_oxidation_alpha_subunit"/>
</dbReference>
<dbReference type="Gene3D" id="1.10.1040.10">
    <property type="entry name" value="N-(1-d-carboxylethyl)-l-norvaline Dehydrogenase, domain 2"/>
    <property type="match status" value="1"/>
</dbReference>